<sequence>MSTRPGPLREWPLERFVPAGSNLPPPTSPFKSNRPHKRAHSPTPTPFSPTKRRILFGEGIFSPEKTVKSPLRRRLASPARFTEILQGPGSPAKKLDFGSVGRPSTCGPLFPSSESEEDAPSSSRQALAPSPRLSSSSTQKGEATGAETPRPTPSSISTKSSSSLPPREPIPTPPDHSIHYPGFDVYPDTDIEMLPPIILPPPPDLCKDSHKENLPPRRRAKKASAVVEEGESIAWSADPKTQELQRKYMLKSTPVQLRPLPSTPKKTPGKVPRVSASPTPRRYHTRSSDKKPTLTDAEKKRRRHVMEAEADEKAGDL</sequence>
<evidence type="ECO:0000313" key="2">
    <source>
        <dbReference type="EMBL" id="PBK69852.1"/>
    </source>
</evidence>
<feature type="compositionally biased region" description="Low complexity" evidence="1">
    <location>
        <begin position="153"/>
        <end position="165"/>
    </location>
</feature>
<feature type="region of interest" description="Disordered" evidence="1">
    <location>
        <begin position="80"/>
        <end position="231"/>
    </location>
</feature>
<proteinExistence type="predicted"/>
<dbReference type="Proteomes" id="UP000218334">
    <property type="component" value="Unassembled WGS sequence"/>
</dbReference>
<protein>
    <submittedName>
        <fullName evidence="2">Uncharacterized protein</fullName>
    </submittedName>
</protein>
<feature type="region of interest" description="Disordered" evidence="1">
    <location>
        <begin position="1"/>
        <end position="52"/>
    </location>
</feature>
<keyword evidence="3" id="KW-1185">Reference proteome</keyword>
<feature type="region of interest" description="Disordered" evidence="1">
    <location>
        <begin position="252"/>
        <end position="317"/>
    </location>
</feature>
<evidence type="ECO:0000313" key="3">
    <source>
        <dbReference type="Proteomes" id="UP000218334"/>
    </source>
</evidence>
<name>A0A2H3BSA0_9AGAR</name>
<feature type="compositionally biased region" description="Basic and acidic residues" evidence="1">
    <location>
        <begin position="286"/>
        <end position="317"/>
    </location>
</feature>
<evidence type="ECO:0000256" key="1">
    <source>
        <dbReference type="SAM" id="MobiDB-lite"/>
    </source>
</evidence>
<accession>A0A2H3BSA0</accession>
<dbReference type="AlphaFoldDB" id="A0A2H3BSA0"/>
<gene>
    <name evidence="2" type="ORF">ARMSODRAFT_956659</name>
</gene>
<feature type="compositionally biased region" description="Basic and acidic residues" evidence="1">
    <location>
        <begin position="205"/>
        <end position="215"/>
    </location>
</feature>
<organism evidence="2 3">
    <name type="scientific">Armillaria solidipes</name>
    <dbReference type="NCBI Taxonomy" id="1076256"/>
    <lineage>
        <taxon>Eukaryota</taxon>
        <taxon>Fungi</taxon>
        <taxon>Dikarya</taxon>
        <taxon>Basidiomycota</taxon>
        <taxon>Agaricomycotina</taxon>
        <taxon>Agaricomycetes</taxon>
        <taxon>Agaricomycetidae</taxon>
        <taxon>Agaricales</taxon>
        <taxon>Marasmiineae</taxon>
        <taxon>Physalacriaceae</taxon>
        <taxon>Armillaria</taxon>
    </lineage>
</organism>
<reference evidence="3" key="1">
    <citation type="journal article" date="2017" name="Nat. Ecol. Evol.">
        <title>Genome expansion and lineage-specific genetic innovations in the forest pathogenic fungi Armillaria.</title>
        <authorList>
            <person name="Sipos G."/>
            <person name="Prasanna A.N."/>
            <person name="Walter M.C."/>
            <person name="O'Connor E."/>
            <person name="Balint B."/>
            <person name="Krizsan K."/>
            <person name="Kiss B."/>
            <person name="Hess J."/>
            <person name="Varga T."/>
            <person name="Slot J."/>
            <person name="Riley R."/>
            <person name="Boka B."/>
            <person name="Rigling D."/>
            <person name="Barry K."/>
            <person name="Lee J."/>
            <person name="Mihaltcheva S."/>
            <person name="LaButti K."/>
            <person name="Lipzen A."/>
            <person name="Waldron R."/>
            <person name="Moloney N.M."/>
            <person name="Sperisen C."/>
            <person name="Kredics L."/>
            <person name="Vagvoelgyi C."/>
            <person name="Patrignani A."/>
            <person name="Fitzpatrick D."/>
            <person name="Nagy I."/>
            <person name="Doyle S."/>
            <person name="Anderson J.B."/>
            <person name="Grigoriev I.V."/>
            <person name="Gueldener U."/>
            <person name="Muensterkoetter M."/>
            <person name="Nagy L.G."/>
        </authorList>
    </citation>
    <scope>NUCLEOTIDE SEQUENCE [LARGE SCALE GENOMIC DNA]</scope>
    <source>
        <strain evidence="3">28-4</strain>
    </source>
</reference>
<dbReference type="EMBL" id="KZ293428">
    <property type="protein sequence ID" value="PBK69852.1"/>
    <property type="molecule type" value="Genomic_DNA"/>
</dbReference>
<feature type="compositionally biased region" description="Low complexity" evidence="1">
    <location>
        <begin position="120"/>
        <end position="137"/>
    </location>
</feature>